<reference evidence="1 2" key="1">
    <citation type="submission" date="2016-02" db="EMBL/GenBank/DDBJ databases">
        <authorList>
            <person name="Wen L."/>
            <person name="He K."/>
            <person name="Yang H."/>
        </authorList>
    </citation>
    <scope>NUCLEOTIDE SEQUENCE [LARGE SCALE GENOMIC DNA]</scope>
    <source>
        <strain evidence="1">ShG14-8</strain>
    </source>
</reference>
<gene>
    <name evidence="1" type="ORF">AWT59_2763</name>
</gene>
<evidence type="ECO:0000313" key="1">
    <source>
        <dbReference type="EMBL" id="KXS31110.1"/>
    </source>
</evidence>
<name>A0A139BQ38_9PROT</name>
<accession>A0A139BQ38</accession>
<dbReference type="AlphaFoldDB" id="A0A139BQ38"/>
<organism evidence="1 2">
    <name type="scientific">Candidatus Gallionella acididurans</name>
    <dbReference type="NCBI Taxonomy" id="1796491"/>
    <lineage>
        <taxon>Bacteria</taxon>
        <taxon>Pseudomonadati</taxon>
        <taxon>Pseudomonadota</taxon>
        <taxon>Betaproteobacteria</taxon>
        <taxon>Nitrosomonadales</taxon>
        <taxon>Gallionellaceae</taxon>
        <taxon>Gallionella</taxon>
    </lineage>
</organism>
<proteinExistence type="predicted"/>
<dbReference type="EMBL" id="LSLI01000098">
    <property type="protein sequence ID" value="KXS31110.1"/>
    <property type="molecule type" value="Genomic_DNA"/>
</dbReference>
<evidence type="ECO:0000313" key="2">
    <source>
        <dbReference type="Proteomes" id="UP000070578"/>
    </source>
</evidence>
<sequence length="65" mass="7102">MPLRKGASQVVVSSNIKTLVHEWEEDGSIGSSHPTTKQKAVKQAVAISLNKAGKNRNAQPHKREK</sequence>
<protein>
    <submittedName>
        <fullName evidence="1">Uncharacterized protein</fullName>
    </submittedName>
</protein>
<comment type="caution">
    <text evidence="1">The sequence shown here is derived from an EMBL/GenBank/DDBJ whole genome shotgun (WGS) entry which is preliminary data.</text>
</comment>
<reference evidence="1 2" key="2">
    <citation type="submission" date="2016-03" db="EMBL/GenBank/DDBJ databases">
        <title>New uncultured bacterium of the family Gallionellaceae from acid mine drainage: description and reconstruction of genome based on metagenomic analysis of microbial community.</title>
        <authorList>
            <person name="Kadnikov V."/>
            <person name="Ivasenko D."/>
            <person name="Beletsky A."/>
            <person name="Mardanov A."/>
            <person name="Danilova E."/>
            <person name="Pimenov N."/>
            <person name="Karnachuk O."/>
            <person name="Ravin N."/>
        </authorList>
    </citation>
    <scope>NUCLEOTIDE SEQUENCE [LARGE SCALE GENOMIC DNA]</scope>
    <source>
        <strain evidence="1">ShG14-8</strain>
    </source>
</reference>
<dbReference type="Proteomes" id="UP000070578">
    <property type="component" value="Unassembled WGS sequence"/>
</dbReference>